<sequence>MYTLRGIELRYVLTMHLARHGRSTVRELVDALAFHGFTADSPVNKSVSDALRWERRRGRVRHVRYGVYAPGGMPRGTEYRIRQRELALRAAAIRSKAGKPAHCREL</sequence>
<evidence type="ECO:0000313" key="1">
    <source>
        <dbReference type="EMBL" id="UMB72440.1"/>
    </source>
</evidence>
<proteinExistence type="predicted"/>
<dbReference type="EMBL" id="CP092488">
    <property type="protein sequence ID" value="UMB72440.1"/>
    <property type="molecule type" value="Genomic_DNA"/>
</dbReference>
<dbReference type="Proteomes" id="UP001055336">
    <property type="component" value="Chromosome"/>
</dbReference>
<organism evidence="1 2">
    <name type="scientific">Mycobacterium paraterrae</name>
    <dbReference type="NCBI Taxonomy" id="577492"/>
    <lineage>
        <taxon>Bacteria</taxon>
        <taxon>Bacillati</taxon>
        <taxon>Actinomycetota</taxon>
        <taxon>Actinomycetes</taxon>
        <taxon>Mycobacteriales</taxon>
        <taxon>Mycobacteriaceae</taxon>
        <taxon>Mycobacterium</taxon>
    </lineage>
</organism>
<accession>A0ABY3VYP5</accession>
<name>A0ABY3VYP5_9MYCO</name>
<protein>
    <submittedName>
        <fullName evidence="1">Uncharacterized protein</fullName>
    </submittedName>
</protein>
<evidence type="ECO:0000313" key="2">
    <source>
        <dbReference type="Proteomes" id="UP001055336"/>
    </source>
</evidence>
<gene>
    <name evidence="1" type="ORF">MKK62_20295</name>
</gene>
<keyword evidence="2" id="KW-1185">Reference proteome</keyword>
<reference evidence="1" key="1">
    <citation type="submission" date="2022-08" db="EMBL/GenBank/DDBJ databases">
        <title>Whole genome sequencing of non-tuberculosis mycobacteria type-strains.</title>
        <authorList>
            <person name="Igarashi Y."/>
            <person name="Osugi A."/>
            <person name="Mitarai S."/>
        </authorList>
    </citation>
    <scope>NUCLEOTIDE SEQUENCE</scope>
    <source>
        <strain evidence="1">DSM 45127</strain>
    </source>
</reference>
<dbReference type="RefSeq" id="WP_240264148.1">
    <property type="nucleotide sequence ID" value="NZ_CP092488.2"/>
</dbReference>